<evidence type="ECO:0000256" key="2">
    <source>
        <dbReference type="ARBA" id="ARBA00004651"/>
    </source>
</evidence>
<evidence type="ECO:0000259" key="15">
    <source>
        <dbReference type="PROSITE" id="PS50109"/>
    </source>
</evidence>
<dbReference type="InterPro" id="IPR010559">
    <property type="entry name" value="Sig_transdc_His_kin_internal"/>
</dbReference>
<dbReference type="EC" id="2.7.13.3" evidence="3"/>
<evidence type="ECO:0000256" key="4">
    <source>
        <dbReference type="ARBA" id="ARBA00022475"/>
    </source>
</evidence>
<dbReference type="Pfam" id="PF02743">
    <property type="entry name" value="dCache_1"/>
    <property type="match status" value="1"/>
</dbReference>
<feature type="transmembrane region" description="Helical" evidence="14">
    <location>
        <begin position="300"/>
        <end position="323"/>
    </location>
</feature>
<dbReference type="PANTHER" id="PTHR34220">
    <property type="entry name" value="SENSOR HISTIDINE KINASE YPDA"/>
    <property type="match status" value="1"/>
</dbReference>
<dbReference type="Pfam" id="PF00672">
    <property type="entry name" value="HAMP"/>
    <property type="match status" value="1"/>
</dbReference>
<evidence type="ECO:0000313" key="18">
    <source>
        <dbReference type="Proteomes" id="UP000426246"/>
    </source>
</evidence>
<evidence type="ECO:0000256" key="14">
    <source>
        <dbReference type="SAM" id="Phobius"/>
    </source>
</evidence>
<dbReference type="RefSeq" id="WP_155704097.1">
    <property type="nucleotide sequence ID" value="NZ_CP034235.1"/>
</dbReference>
<feature type="transmembrane region" description="Helical" evidence="14">
    <location>
        <begin position="12"/>
        <end position="33"/>
    </location>
</feature>
<organism evidence="17 18">
    <name type="scientific">Paenibacillus psychroresistens</name>
    <dbReference type="NCBI Taxonomy" id="1778678"/>
    <lineage>
        <taxon>Bacteria</taxon>
        <taxon>Bacillati</taxon>
        <taxon>Bacillota</taxon>
        <taxon>Bacilli</taxon>
        <taxon>Bacillales</taxon>
        <taxon>Paenibacillaceae</taxon>
        <taxon>Paenibacillus</taxon>
    </lineage>
</organism>
<keyword evidence="11 14" id="KW-1133">Transmembrane helix</keyword>
<feature type="domain" description="Histidine kinase" evidence="15">
    <location>
        <begin position="479"/>
        <end position="585"/>
    </location>
</feature>
<dbReference type="PRINTS" id="PR00344">
    <property type="entry name" value="BCTRLSENSOR"/>
</dbReference>
<accession>A0A6B8RSU5</accession>
<dbReference type="SUPFAM" id="SSF55874">
    <property type="entry name" value="ATPase domain of HSP90 chaperone/DNA topoisomerase II/histidine kinase"/>
    <property type="match status" value="1"/>
</dbReference>
<dbReference type="InterPro" id="IPR036890">
    <property type="entry name" value="HATPase_C_sf"/>
</dbReference>
<proteinExistence type="predicted"/>
<keyword evidence="9 17" id="KW-0418">Kinase</keyword>
<dbReference type="Pfam" id="PF06580">
    <property type="entry name" value="His_kinase"/>
    <property type="match status" value="1"/>
</dbReference>
<dbReference type="GO" id="GO:0005886">
    <property type="term" value="C:plasma membrane"/>
    <property type="evidence" value="ECO:0007669"/>
    <property type="project" value="UniProtKB-SubCell"/>
</dbReference>
<dbReference type="InterPro" id="IPR033479">
    <property type="entry name" value="dCache_1"/>
</dbReference>
<sequence length="592" mass="66546">MKIWRIFQFKSIHTNIAFAFSIIILCTTLILSVTSYRLSADAVTENSLEYTAELIEQVNTNIQTYVGNMESISAQAIGHIALSMQNSDDIGQPSTNKQISEYFRSIVASRLDIVSIVYINSKGVVVSDRETPAFKPYNELISQEWFKEAKEAKGKVSLSSSHVQSIYKKDYKWVVSMSQLLPAGTKVKGEQADGVLLVDLNYNVITDLCKQIHLGKKGYIFILDSEGEIVYHPEQQNIYNHLKTEAITTIFNSADSTIKTGKTNENKIYTIRTASFGWKIVGVSYPDELVGKKQKMQTSAAAWGLFSLIIALGFSIIFSLTLTKPLKKLGAHMKQVETGDFDTRVTIESTNEIGKLSRTFNMMIGKIKDLMQQIMDEQEMKRVSELKALQAQIHPHFLYNTLDSIIWMAEMGKVEKVVEMTSALSKLLRTSISKGDELIPISVELDHIQSYLTIQKIRYRDKFTFTIDIDPDIIECLILRVVLQPLIENAIYHGMKARADKGFIQVTGRKVDGIIELKVMDDGPGMDPEKAHNLLLRSPSEGGKSMGLQNVNQRITLFFGKAYGLTFESELEEGTTVTIRIPILMQEVSEGE</sequence>
<evidence type="ECO:0000256" key="9">
    <source>
        <dbReference type="ARBA" id="ARBA00022777"/>
    </source>
</evidence>
<dbReference type="Proteomes" id="UP000426246">
    <property type="component" value="Chromosome"/>
</dbReference>
<evidence type="ECO:0000256" key="12">
    <source>
        <dbReference type="ARBA" id="ARBA00023012"/>
    </source>
</evidence>
<dbReference type="InterPro" id="IPR004358">
    <property type="entry name" value="Sig_transdc_His_kin-like_C"/>
</dbReference>
<gene>
    <name evidence="17" type="ORF">EHS13_30970</name>
</gene>
<name>A0A6B8RSU5_9BACL</name>
<protein>
    <recommendedName>
        <fullName evidence="3">histidine kinase</fullName>
        <ecNumber evidence="3">2.7.13.3</ecNumber>
    </recommendedName>
</protein>
<comment type="catalytic activity">
    <reaction evidence="1">
        <text>ATP + protein L-histidine = ADP + protein N-phospho-L-histidine.</text>
        <dbReference type="EC" id="2.7.13.3"/>
    </reaction>
</comment>
<evidence type="ECO:0000256" key="8">
    <source>
        <dbReference type="ARBA" id="ARBA00022741"/>
    </source>
</evidence>
<dbReference type="InterPro" id="IPR003660">
    <property type="entry name" value="HAMP_dom"/>
</dbReference>
<dbReference type="InterPro" id="IPR050640">
    <property type="entry name" value="Bact_2-comp_sensor_kinase"/>
</dbReference>
<dbReference type="SUPFAM" id="SSF158472">
    <property type="entry name" value="HAMP domain-like"/>
    <property type="match status" value="1"/>
</dbReference>
<keyword evidence="7 14" id="KW-0812">Transmembrane</keyword>
<dbReference type="KEGG" id="ppsc:EHS13_30970"/>
<dbReference type="PANTHER" id="PTHR34220:SF7">
    <property type="entry name" value="SENSOR HISTIDINE KINASE YPDA"/>
    <property type="match status" value="1"/>
</dbReference>
<evidence type="ECO:0000313" key="17">
    <source>
        <dbReference type="EMBL" id="QGQ98989.1"/>
    </source>
</evidence>
<dbReference type="GO" id="GO:0005524">
    <property type="term" value="F:ATP binding"/>
    <property type="evidence" value="ECO:0007669"/>
    <property type="project" value="UniProtKB-KW"/>
</dbReference>
<evidence type="ECO:0000256" key="6">
    <source>
        <dbReference type="ARBA" id="ARBA00022679"/>
    </source>
</evidence>
<keyword evidence="13 14" id="KW-0472">Membrane</keyword>
<dbReference type="OrthoDB" id="9776552at2"/>
<dbReference type="SMART" id="SM00304">
    <property type="entry name" value="HAMP"/>
    <property type="match status" value="1"/>
</dbReference>
<dbReference type="Gene3D" id="6.10.340.10">
    <property type="match status" value="1"/>
</dbReference>
<dbReference type="PROSITE" id="PS50109">
    <property type="entry name" value="HIS_KIN"/>
    <property type="match status" value="1"/>
</dbReference>
<evidence type="ECO:0000256" key="13">
    <source>
        <dbReference type="ARBA" id="ARBA00023136"/>
    </source>
</evidence>
<evidence type="ECO:0000256" key="5">
    <source>
        <dbReference type="ARBA" id="ARBA00022553"/>
    </source>
</evidence>
<dbReference type="InterPro" id="IPR003594">
    <property type="entry name" value="HATPase_dom"/>
</dbReference>
<keyword evidence="8" id="KW-0547">Nucleotide-binding</keyword>
<evidence type="ECO:0000256" key="1">
    <source>
        <dbReference type="ARBA" id="ARBA00000085"/>
    </source>
</evidence>
<dbReference type="CDD" id="cd12912">
    <property type="entry name" value="PDC2_MCP_like"/>
    <property type="match status" value="1"/>
</dbReference>
<dbReference type="Pfam" id="PF02518">
    <property type="entry name" value="HATPase_c"/>
    <property type="match status" value="1"/>
</dbReference>
<evidence type="ECO:0000256" key="3">
    <source>
        <dbReference type="ARBA" id="ARBA00012438"/>
    </source>
</evidence>
<dbReference type="SMART" id="SM00387">
    <property type="entry name" value="HATPase_c"/>
    <property type="match status" value="1"/>
</dbReference>
<evidence type="ECO:0000256" key="7">
    <source>
        <dbReference type="ARBA" id="ARBA00022692"/>
    </source>
</evidence>
<evidence type="ECO:0000256" key="11">
    <source>
        <dbReference type="ARBA" id="ARBA00022989"/>
    </source>
</evidence>
<dbReference type="GO" id="GO:0000155">
    <property type="term" value="F:phosphorelay sensor kinase activity"/>
    <property type="evidence" value="ECO:0007669"/>
    <property type="project" value="InterPro"/>
</dbReference>
<keyword evidence="5" id="KW-0597">Phosphoprotein</keyword>
<dbReference type="PROSITE" id="PS50885">
    <property type="entry name" value="HAMP"/>
    <property type="match status" value="1"/>
</dbReference>
<keyword evidence="18" id="KW-1185">Reference proteome</keyword>
<feature type="domain" description="HAMP" evidence="16">
    <location>
        <begin position="320"/>
        <end position="372"/>
    </location>
</feature>
<keyword evidence="10" id="KW-0067">ATP-binding</keyword>
<reference evidence="18" key="1">
    <citation type="submission" date="2018-11" db="EMBL/GenBank/DDBJ databases">
        <title>Complete genome sequence of Paenibacillus sp. ML311-T8.</title>
        <authorList>
            <person name="Nam Y.-D."/>
            <person name="Kang J."/>
            <person name="Chung W.-H."/>
            <person name="Park Y.S."/>
        </authorList>
    </citation>
    <scope>NUCLEOTIDE SEQUENCE [LARGE SCALE GENOMIC DNA]</scope>
    <source>
        <strain evidence="18">ML311-T8</strain>
    </source>
</reference>
<dbReference type="Gene3D" id="3.30.565.10">
    <property type="entry name" value="Histidine kinase-like ATPase, C-terminal domain"/>
    <property type="match status" value="1"/>
</dbReference>
<evidence type="ECO:0000259" key="16">
    <source>
        <dbReference type="PROSITE" id="PS50885"/>
    </source>
</evidence>
<dbReference type="CDD" id="cd06225">
    <property type="entry name" value="HAMP"/>
    <property type="match status" value="1"/>
</dbReference>
<keyword evidence="6" id="KW-0808">Transferase</keyword>
<keyword evidence="4" id="KW-1003">Cell membrane</keyword>
<keyword evidence="12" id="KW-0902">Two-component regulatory system</keyword>
<dbReference type="InterPro" id="IPR005467">
    <property type="entry name" value="His_kinase_dom"/>
</dbReference>
<dbReference type="Gene3D" id="3.30.450.20">
    <property type="entry name" value="PAS domain"/>
    <property type="match status" value="2"/>
</dbReference>
<comment type="subcellular location">
    <subcellularLocation>
        <location evidence="2">Cell membrane</location>
        <topology evidence="2">Multi-pass membrane protein</topology>
    </subcellularLocation>
</comment>
<evidence type="ECO:0000256" key="10">
    <source>
        <dbReference type="ARBA" id="ARBA00022840"/>
    </source>
</evidence>
<dbReference type="AlphaFoldDB" id="A0A6B8RSU5"/>
<dbReference type="EMBL" id="CP034235">
    <property type="protein sequence ID" value="QGQ98989.1"/>
    <property type="molecule type" value="Genomic_DNA"/>
</dbReference>